<reference evidence="2" key="1">
    <citation type="journal article" date="2011" name="MBio">
        <title>Novel metabolic attributes of the genus Cyanothece, comprising a group of unicellular nitrogen-fixing Cyanobacteria.</title>
        <authorList>
            <person name="Bandyopadhyay A."/>
            <person name="Elvitigala T."/>
            <person name="Welsh E."/>
            <person name="Stockel J."/>
            <person name="Liberton M."/>
            <person name="Min H."/>
            <person name="Sherman L.A."/>
            <person name="Pakrasi H.B."/>
        </authorList>
    </citation>
    <scope>NUCLEOTIDE SEQUENCE [LARGE SCALE GENOMIC DNA]</scope>
    <source>
        <strain evidence="2">PCC 7822</strain>
        <plasmid evidence="2">Cy782202</plasmid>
    </source>
</reference>
<evidence type="ECO:0000313" key="2">
    <source>
        <dbReference type="Proteomes" id="UP000008206"/>
    </source>
</evidence>
<dbReference type="EMBL" id="CP002200">
    <property type="protein sequence ID" value="ADN18061.1"/>
    <property type="molecule type" value="Genomic_DNA"/>
</dbReference>
<accession>E0UM81</accession>
<keyword evidence="1" id="KW-0614">Plasmid</keyword>
<proteinExistence type="predicted"/>
<dbReference type="Proteomes" id="UP000008206">
    <property type="component" value="Plasmid Cy782202"/>
</dbReference>
<dbReference type="HOGENOM" id="CLU_2933674_0_0_3"/>
<name>E0UM81_GLOV7</name>
<geneLocation type="plasmid" evidence="1 2">
    <name>Cy782202</name>
</geneLocation>
<gene>
    <name evidence="1" type="ordered locus">Cyan7822_6261</name>
</gene>
<protein>
    <submittedName>
        <fullName evidence="1">Uncharacterized protein</fullName>
    </submittedName>
</protein>
<dbReference type="AlphaFoldDB" id="E0UM81"/>
<organism evidence="1 2">
    <name type="scientific">Gloeothece verrucosa (strain PCC 7822)</name>
    <name type="common">Cyanothece sp. (strain PCC 7822)</name>
    <dbReference type="NCBI Taxonomy" id="497965"/>
    <lineage>
        <taxon>Bacteria</taxon>
        <taxon>Bacillati</taxon>
        <taxon>Cyanobacteriota</taxon>
        <taxon>Cyanophyceae</taxon>
        <taxon>Oscillatoriophycideae</taxon>
        <taxon>Chroococcales</taxon>
        <taxon>Aphanothecaceae</taxon>
        <taxon>Gloeothece</taxon>
        <taxon>Gloeothece verrucosa</taxon>
    </lineage>
</organism>
<sequence>MLTPIQTHQLKKTNRQKIILFTLSLVTVRSQALFKTMEEKLRLKISLLTLLNKKSALIAE</sequence>
<keyword evidence="2" id="KW-1185">Reference proteome</keyword>
<evidence type="ECO:0000313" key="1">
    <source>
        <dbReference type="EMBL" id="ADN18061.1"/>
    </source>
</evidence>
<dbReference type="KEGG" id="cyj:Cyan7822_6261"/>